<keyword evidence="17" id="KW-1185">Reference proteome</keyword>
<reference evidence="16" key="1">
    <citation type="submission" date="2021-12" db="EMBL/GenBank/DDBJ databases">
        <authorList>
            <person name="King R."/>
        </authorList>
    </citation>
    <scope>NUCLEOTIDE SEQUENCE</scope>
</reference>
<keyword evidence="5" id="KW-0677">Repeat</keyword>
<evidence type="ECO:0000256" key="13">
    <source>
        <dbReference type="SAM" id="MobiDB-lite"/>
    </source>
</evidence>
<dbReference type="PROSITE" id="PS50026">
    <property type="entry name" value="EGF_3"/>
    <property type="match status" value="1"/>
</dbReference>
<dbReference type="PROSITE" id="PS01187">
    <property type="entry name" value="EGF_CA"/>
    <property type="match status" value="1"/>
</dbReference>
<feature type="domain" description="EGF-like" evidence="15">
    <location>
        <begin position="225"/>
        <end position="260"/>
    </location>
</feature>
<evidence type="ECO:0000256" key="9">
    <source>
        <dbReference type="ARBA" id="ARBA00023170"/>
    </source>
</evidence>
<evidence type="ECO:0000256" key="14">
    <source>
        <dbReference type="SAM" id="SignalP"/>
    </source>
</evidence>
<dbReference type="SUPFAM" id="SSF63825">
    <property type="entry name" value="YWTD domain"/>
    <property type="match status" value="1"/>
</dbReference>
<protein>
    <recommendedName>
        <fullName evidence="15">EGF-like domain-containing protein</fullName>
    </recommendedName>
</protein>
<keyword evidence="7" id="KW-0472">Membrane</keyword>
<dbReference type="InterPro" id="IPR000152">
    <property type="entry name" value="EGF-type_Asp/Asn_hydroxyl_site"/>
</dbReference>
<dbReference type="GO" id="GO:0005886">
    <property type="term" value="C:plasma membrane"/>
    <property type="evidence" value="ECO:0007669"/>
    <property type="project" value="TreeGrafter"/>
</dbReference>
<dbReference type="InterPro" id="IPR000742">
    <property type="entry name" value="EGF"/>
</dbReference>
<dbReference type="PROSITE" id="PS00010">
    <property type="entry name" value="ASX_HYDROXYL"/>
    <property type="match status" value="1"/>
</dbReference>
<evidence type="ECO:0000256" key="1">
    <source>
        <dbReference type="ARBA" id="ARBA00004167"/>
    </source>
</evidence>
<dbReference type="PRINTS" id="PR00261">
    <property type="entry name" value="LDLRECEPTOR"/>
</dbReference>
<dbReference type="InterPro" id="IPR002172">
    <property type="entry name" value="LDrepeatLR_classA_rpt"/>
</dbReference>
<evidence type="ECO:0000256" key="12">
    <source>
        <dbReference type="PROSITE-ProRule" id="PRU00124"/>
    </source>
</evidence>
<dbReference type="SMART" id="SM00135">
    <property type="entry name" value="LY"/>
    <property type="match status" value="2"/>
</dbReference>
<proteinExistence type="predicted"/>
<evidence type="ECO:0000256" key="4">
    <source>
        <dbReference type="ARBA" id="ARBA00022692"/>
    </source>
</evidence>
<dbReference type="SMART" id="SM00192">
    <property type="entry name" value="LDLa"/>
    <property type="match status" value="3"/>
</dbReference>
<dbReference type="CDD" id="cd00054">
    <property type="entry name" value="EGF_CA"/>
    <property type="match status" value="1"/>
</dbReference>
<dbReference type="Gene3D" id="2.120.10.30">
    <property type="entry name" value="TolB, C-terminal domain"/>
    <property type="match status" value="1"/>
</dbReference>
<evidence type="ECO:0000313" key="17">
    <source>
        <dbReference type="Proteomes" id="UP001153714"/>
    </source>
</evidence>
<dbReference type="SUPFAM" id="SSF57424">
    <property type="entry name" value="LDL receptor-like module"/>
    <property type="match status" value="3"/>
</dbReference>
<dbReference type="Pfam" id="PF00057">
    <property type="entry name" value="Ldl_recept_a"/>
    <property type="match status" value="2"/>
</dbReference>
<dbReference type="EMBL" id="OU893336">
    <property type="protein sequence ID" value="CAG9793153.1"/>
    <property type="molecule type" value="Genomic_DNA"/>
</dbReference>
<sequence>MCEFLKVAGLWLAAAVLVLSASAAGSTLPRPGVPGEEVTGADGDGGGEAGSGAGALVCGPSEWACADGSRCVPAAWRCDHRPHCPDASDEINCTFNSTCGPGQFKCTSSGLCIAATWRCDGDIDCGPHDQSDEDVYMCNKEFKCGGNMARCATPSGGHFQCAPVHSFCDGTRDCADGSDEWDICDNFTVASCSDLKCALGCRPTHEGLACYCQPGYEPVDGRCVDTDECAAGSYCAQTCRNTPGSYACACARGYTLRHDRATCKPINEPPSVPLSLLVVKEQGIQRIRPAPASETIGDSAPGALPPGTPPPPNNRTLLRALSVRAFDFHYTNKSVCYVHHNLSKSSLVCADADDMSRRHTLPTPDLFPDIESVSYLRVDWVSGSWYFYDESRGVLYVCCQLLMYCRLLLQRRLDRMHGLALDPTAGLMFWSVWGASPPALERANLAGEGRGSLVLHKLVYPVGVAVDVAAQHVYWADGYLDTLERITYDGKHRLTVARLRMVSALPILIYLVDTANHSDGHFTKTTRERAVVDIVTNYLIVTTYDSGQIQTRIRIHSRVHVILMFNVKWMSLLK</sequence>
<evidence type="ECO:0000256" key="8">
    <source>
        <dbReference type="ARBA" id="ARBA00023157"/>
    </source>
</evidence>
<dbReference type="PROSITE" id="PS50068">
    <property type="entry name" value="LDLRA_2"/>
    <property type="match status" value="3"/>
</dbReference>
<keyword evidence="14" id="KW-0732">Signal</keyword>
<evidence type="ECO:0000256" key="11">
    <source>
        <dbReference type="PROSITE-ProRule" id="PRU00076"/>
    </source>
</evidence>
<accession>A0A9N9RBQ7</accession>
<dbReference type="InterPro" id="IPR001881">
    <property type="entry name" value="EGF-like_Ca-bd_dom"/>
</dbReference>
<dbReference type="OrthoDB" id="9990982at2759"/>
<keyword evidence="6" id="KW-1133">Transmembrane helix</keyword>
<dbReference type="Gene3D" id="4.10.400.10">
    <property type="entry name" value="Low-density Lipoprotein Receptor"/>
    <property type="match status" value="3"/>
</dbReference>
<dbReference type="InterPro" id="IPR011042">
    <property type="entry name" value="6-blade_b-propeller_TolB-like"/>
</dbReference>
<feature type="signal peptide" evidence="14">
    <location>
        <begin position="1"/>
        <end position="23"/>
    </location>
</feature>
<dbReference type="PANTHER" id="PTHR22722">
    <property type="entry name" value="LOW-DENSITY LIPOPROTEIN RECEPTOR-RELATED PROTEIN 2-RELATED"/>
    <property type="match status" value="1"/>
</dbReference>
<keyword evidence="4" id="KW-0812">Transmembrane</keyword>
<evidence type="ECO:0000256" key="7">
    <source>
        <dbReference type="ARBA" id="ARBA00023136"/>
    </source>
</evidence>
<evidence type="ECO:0000256" key="3">
    <source>
        <dbReference type="ARBA" id="ARBA00022583"/>
    </source>
</evidence>
<dbReference type="SUPFAM" id="SSF57196">
    <property type="entry name" value="EGF/Laminin"/>
    <property type="match status" value="1"/>
</dbReference>
<name>A0A9N9RBQ7_9NEOP</name>
<dbReference type="Pfam" id="PF14670">
    <property type="entry name" value="FXa_inhibition"/>
    <property type="match status" value="1"/>
</dbReference>
<feature type="region of interest" description="Disordered" evidence="13">
    <location>
        <begin position="291"/>
        <end position="310"/>
    </location>
</feature>
<evidence type="ECO:0000256" key="5">
    <source>
        <dbReference type="ARBA" id="ARBA00022737"/>
    </source>
</evidence>
<dbReference type="CDD" id="cd00112">
    <property type="entry name" value="LDLa"/>
    <property type="match status" value="3"/>
</dbReference>
<dbReference type="InterPro" id="IPR051221">
    <property type="entry name" value="LDLR-related"/>
</dbReference>
<reference evidence="16" key="2">
    <citation type="submission" date="2022-10" db="EMBL/GenBank/DDBJ databases">
        <authorList>
            <consortium name="ENA_rothamsted_submissions"/>
            <consortium name="culmorum"/>
            <person name="King R."/>
        </authorList>
    </citation>
    <scope>NUCLEOTIDE SEQUENCE</scope>
</reference>
<evidence type="ECO:0000256" key="6">
    <source>
        <dbReference type="ARBA" id="ARBA00022989"/>
    </source>
</evidence>
<feature type="disulfide bond" evidence="11">
    <location>
        <begin position="229"/>
        <end position="239"/>
    </location>
</feature>
<dbReference type="GO" id="GO:0043235">
    <property type="term" value="C:receptor complex"/>
    <property type="evidence" value="ECO:0007669"/>
    <property type="project" value="TreeGrafter"/>
</dbReference>
<comment type="caution">
    <text evidence="11">Lacks conserved residue(s) required for the propagation of feature annotation.</text>
</comment>
<evidence type="ECO:0000259" key="15">
    <source>
        <dbReference type="PROSITE" id="PS50026"/>
    </source>
</evidence>
<dbReference type="SMART" id="SM00179">
    <property type="entry name" value="EGF_CA"/>
    <property type="match status" value="1"/>
</dbReference>
<dbReference type="GO" id="GO:0005509">
    <property type="term" value="F:calcium ion binding"/>
    <property type="evidence" value="ECO:0007669"/>
    <property type="project" value="InterPro"/>
</dbReference>
<organism evidence="16 17">
    <name type="scientific">Diatraea saccharalis</name>
    <name type="common">sugarcane borer</name>
    <dbReference type="NCBI Taxonomy" id="40085"/>
    <lineage>
        <taxon>Eukaryota</taxon>
        <taxon>Metazoa</taxon>
        <taxon>Ecdysozoa</taxon>
        <taxon>Arthropoda</taxon>
        <taxon>Hexapoda</taxon>
        <taxon>Insecta</taxon>
        <taxon>Pterygota</taxon>
        <taxon>Neoptera</taxon>
        <taxon>Endopterygota</taxon>
        <taxon>Lepidoptera</taxon>
        <taxon>Glossata</taxon>
        <taxon>Ditrysia</taxon>
        <taxon>Pyraloidea</taxon>
        <taxon>Crambidae</taxon>
        <taxon>Crambinae</taxon>
        <taxon>Diatraea</taxon>
    </lineage>
</organism>
<dbReference type="AlphaFoldDB" id="A0A9N9RBQ7"/>
<gene>
    <name evidence="16" type="ORF">DIATSA_LOCUS10617</name>
</gene>
<dbReference type="InterPro" id="IPR036055">
    <property type="entry name" value="LDL_receptor-like_sf"/>
</dbReference>
<dbReference type="InterPro" id="IPR018097">
    <property type="entry name" value="EGF_Ca-bd_CS"/>
</dbReference>
<evidence type="ECO:0000256" key="10">
    <source>
        <dbReference type="ARBA" id="ARBA00023180"/>
    </source>
</evidence>
<dbReference type="Proteomes" id="UP001153714">
    <property type="component" value="Chromosome 5"/>
</dbReference>
<dbReference type="InterPro" id="IPR023415">
    <property type="entry name" value="LDLR_class-A_CS"/>
</dbReference>
<comment type="subcellular location">
    <subcellularLocation>
        <location evidence="1">Membrane</location>
        <topology evidence="1">Single-pass membrane protein</topology>
    </subcellularLocation>
</comment>
<dbReference type="PROSITE" id="PS01209">
    <property type="entry name" value="LDLRA_1"/>
    <property type="match status" value="1"/>
</dbReference>
<dbReference type="SMART" id="SM00181">
    <property type="entry name" value="EGF"/>
    <property type="match status" value="2"/>
</dbReference>
<dbReference type="GO" id="GO:0006897">
    <property type="term" value="P:endocytosis"/>
    <property type="evidence" value="ECO:0007669"/>
    <property type="project" value="UniProtKB-KW"/>
</dbReference>
<dbReference type="Gene3D" id="2.10.25.10">
    <property type="entry name" value="Laminin"/>
    <property type="match status" value="1"/>
</dbReference>
<keyword evidence="8 11" id="KW-1015">Disulfide bond</keyword>
<dbReference type="FunFam" id="2.10.25.10:FF:000240">
    <property type="entry name" value="Vitamin K-dependent protein S"/>
    <property type="match status" value="1"/>
</dbReference>
<feature type="chain" id="PRO_5040383942" description="EGF-like domain-containing protein" evidence="14">
    <location>
        <begin position="24"/>
        <end position="574"/>
    </location>
</feature>
<evidence type="ECO:0000313" key="16">
    <source>
        <dbReference type="EMBL" id="CAG9793153.1"/>
    </source>
</evidence>
<dbReference type="InterPro" id="IPR000033">
    <property type="entry name" value="LDLR_classB_rpt"/>
</dbReference>
<keyword evidence="2 11" id="KW-0245">EGF-like domain</keyword>
<keyword evidence="3" id="KW-0254">Endocytosis</keyword>
<feature type="disulfide bond" evidence="12">
    <location>
        <begin position="78"/>
        <end position="93"/>
    </location>
</feature>
<keyword evidence="9" id="KW-0675">Receptor</keyword>
<keyword evidence="10" id="KW-0325">Glycoprotein</keyword>
<evidence type="ECO:0000256" key="2">
    <source>
        <dbReference type="ARBA" id="ARBA00022536"/>
    </source>
</evidence>